<feature type="compositionally biased region" description="Polar residues" evidence="1">
    <location>
        <begin position="152"/>
        <end position="166"/>
    </location>
</feature>
<feature type="region of interest" description="Disordered" evidence="1">
    <location>
        <begin position="51"/>
        <end position="97"/>
    </location>
</feature>
<accession>A0A154NZ78</accession>
<dbReference type="OrthoDB" id="7684978at2759"/>
<feature type="region of interest" description="Disordered" evidence="1">
    <location>
        <begin position="152"/>
        <end position="223"/>
    </location>
</feature>
<dbReference type="EMBL" id="KQ434783">
    <property type="protein sequence ID" value="KZC04923.1"/>
    <property type="molecule type" value="Genomic_DNA"/>
</dbReference>
<evidence type="ECO:0000313" key="3">
    <source>
        <dbReference type="Proteomes" id="UP000076502"/>
    </source>
</evidence>
<evidence type="ECO:0000256" key="1">
    <source>
        <dbReference type="SAM" id="MobiDB-lite"/>
    </source>
</evidence>
<feature type="compositionally biased region" description="Acidic residues" evidence="1">
    <location>
        <begin position="63"/>
        <end position="72"/>
    </location>
</feature>
<proteinExistence type="predicted"/>
<name>A0A154NZ78_DUFNO</name>
<protein>
    <submittedName>
        <fullName evidence="2">Uncharacterized protein</fullName>
    </submittedName>
</protein>
<dbReference type="AlphaFoldDB" id="A0A154NZ78"/>
<gene>
    <name evidence="2" type="ORF">WN55_09722</name>
</gene>
<dbReference type="Proteomes" id="UP000076502">
    <property type="component" value="Unassembled WGS sequence"/>
</dbReference>
<feature type="compositionally biased region" description="Basic and acidic residues" evidence="1">
    <location>
        <begin position="182"/>
        <end position="194"/>
    </location>
</feature>
<organism evidence="2 3">
    <name type="scientific">Dufourea novaeangliae</name>
    <name type="common">Sweat bee</name>
    <dbReference type="NCBI Taxonomy" id="178035"/>
    <lineage>
        <taxon>Eukaryota</taxon>
        <taxon>Metazoa</taxon>
        <taxon>Ecdysozoa</taxon>
        <taxon>Arthropoda</taxon>
        <taxon>Hexapoda</taxon>
        <taxon>Insecta</taxon>
        <taxon>Pterygota</taxon>
        <taxon>Neoptera</taxon>
        <taxon>Endopterygota</taxon>
        <taxon>Hymenoptera</taxon>
        <taxon>Apocrita</taxon>
        <taxon>Aculeata</taxon>
        <taxon>Apoidea</taxon>
        <taxon>Anthophila</taxon>
        <taxon>Halictidae</taxon>
        <taxon>Rophitinae</taxon>
        <taxon>Dufourea</taxon>
    </lineage>
</organism>
<reference evidence="2 3" key="1">
    <citation type="submission" date="2015-07" db="EMBL/GenBank/DDBJ databases">
        <title>The genome of Dufourea novaeangliae.</title>
        <authorList>
            <person name="Pan H."/>
            <person name="Kapheim K."/>
        </authorList>
    </citation>
    <scope>NUCLEOTIDE SEQUENCE [LARGE SCALE GENOMIC DNA]</scope>
    <source>
        <strain evidence="2">0120121106</strain>
        <tissue evidence="2">Whole body</tissue>
    </source>
</reference>
<feature type="compositionally biased region" description="Basic residues" evidence="1">
    <location>
        <begin position="213"/>
        <end position="223"/>
    </location>
</feature>
<sequence>MPSYSVHLKILVPDIIKHHIHTKVVFLHVHKPKKPKTHHKEYHHENWSSWSSYGHHHDHKDEEGEQFDDHEDQSDRERLEMEDPQNLQGPKKHVPMYGYHRDNYPPKLYLDVNNLDTKNRGHGQYAVHEDVNDIPPNKEVISYNYEEGYSKGLQSESGHIRSGQSNKFHDDHHEEQEDNDNDGFKENSDGKTDAGRYLVDDVDYQNTRDKRDRGRRRRRFRKL</sequence>
<evidence type="ECO:0000313" key="2">
    <source>
        <dbReference type="EMBL" id="KZC04923.1"/>
    </source>
</evidence>
<keyword evidence="3" id="KW-1185">Reference proteome</keyword>